<dbReference type="AlphaFoldDB" id="A0A427XMH1"/>
<dbReference type="EMBL" id="RSCD01000037">
    <property type="protein sequence ID" value="RSH80101.1"/>
    <property type="molecule type" value="Genomic_DNA"/>
</dbReference>
<dbReference type="OrthoDB" id="566138at2759"/>
<dbReference type="PROSITE" id="PS00571">
    <property type="entry name" value="AMIDASES"/>
    <property type="match status" value="1"/>
</dbReference>
<organism evidence="3 4">
    <name type="scientific">Saitozyma podzolica</name>
    <dbReference type="NCBI Taxonomy" id="1890683"/>
    <lineage>
        <taxon>Eukaryota</taxon>
        <taxon>Fungi</taxon>
        <taxon>Dikarya</taxon>
        <taxon>Basidiomycota</taxon>
        <taxon>Agaricomycotina</taxon>
        <taxon>Tremellomycetes</taxon>
        <taxon>Tremellales</taxon>
        <taxon>Trimorphomycetaceae</taxon>
        <taxon>Saitozyma</taxon>
    </lineage>
</organism>
<dbReference type="InterPro" id="IPR000120">
    <property type="entry name" value="Amidase"/>
</dbReference>
<dbReference type="PANTHER" id="PTHR11895">
    <property type="entry name" value="TRANSAMIDASE"/>
    <property type="match status" value="1"/>
</dbReference>
<reference evidence="3 4" key="1">
    <citation type="submission" date="2018-11" db="EMBL/GenBank/DDBJ databases">
        <title>Genome sequence of Saitozyma podzolica DSM 27192.</title>
        <authorList>
            <person name="Aliyu H."/>
            <person name="Gorte O."/>
            <person name="Ochsenreither K."/>
        </authorList>
    </citation>
    <scope>NUCLEOTIDE SEQUENCE [LARGE SCALE GENOMIC DNA]</scope>
    <source>
        <strain evidence="3 4">DSM 27192</strain>
    </source>
</reference>
<accession>A0A427XMH1</accession>
<dbReference type="InterPro" id="IPR036928">
    <property type="entry name" value="AS_sf"/>
</dbReference>
<evidence type="ECO:0000313" key="4">
    <source>
        <dbReference type="Proteomes" id="UP000279259"/>
    </source>
</evidence>
<evidence type="ECO:0000256" key="1">
    <source>
        <dbReference type="ARBA" id="ARBA00009199"/>
    </source>
</evidence>
<dbReference type="PANTHER" id="PTHR11895:SF170">
    <property type="entry name" value="AMIDASE"/>
    <property type="match status" value="1"/>
</dbReference>
<dbReference type="STRING" id="1890683.A0A427XMH1"/>
<comment type="caution">
    <text evidence="3">The sequence shown here is derived from an EMBL/GenBank/DDBJ whole genome shotgun (WGS) entry which is preliminary data.</text>
</comment>
<name>A0A427XMH1_9TREE</name>
<dbReference type="Gene3D" id="3.90.1300.10">
    <property type="entry name" value="Amidase signature (AS) domain"/>
    <property type="match status" value="1"/>
</dbReference>
<dbReference type="InterPro" id="IPR020556">
    <property type="entry name" value="Amidase_CS"/>
</dbReference>
<proteinExistence type="inferred from homology"/>
<feature type="domain" description="Amidase" evidence="2">
    <location>
        <begin position="84"/>
        <end position="481"/>
    </location>
</feature>
<dbReference type="SUPFAM" id="SSF75304">
    <property type="entry name" value="Amidase signature (AS) enzymes"/>
    <property type="match status" value="1"/>
</dbReference>
<dbReference type="GO" id="GO:0003824">
    <property type="term" value="F:catalytic activity"/>
    <property type="evidence" value="ECO:0007669"/>
    <property type="project" value="InterPro"/>
</dbReference>
<keyword evidence="4" id="KW-1185">Reference proteome</keyword>
<comment type="similarity">
    <text evidence="1">Belongs to the amidase family.</text>
</comment>
<evidence type="ECO:0000259" key="2">
    <source>
        <dbReference type="Pfam" id="PF01425"/>
    </source>
</evidence>
<protein>
    <recommendedName>
        <fullName evidence="2">Amidase domain-containing protein</fullName>
    </recommendedName>
</protein>
<dbReference type="Proteomes" id="UP000279259">
    <property type="component" value="Unassembled WGS sequence"/>
</dbReference>
<dbReference type="Pfam" id="PF01425">
    <property type="entry name" value="Amidase"/>
    <property type="match status" value="1"/>
</dbReference>
<sequence>MSSTLPPDVLSPNNPIRHDTVTDILEKLGVTVPLQDVEVYTSLLEGIWEVWNNVEQMGDYVPDVDENRFPRQEVHRATAAENVANAWAWKCVIKDTKPNHGLLAGRTICLKDTIAVKGVPCLLGTDMIKDWVPNTDATITTRILEAGGVITGKGVCENLCLWGLSNSAATGGSSSGTAVCVGLGLADLGVGGDQGGSIRLPCCVNGLVGLKPTFGLVPYTGIASMEPMLDFAGPMTRVSPSRVDGIDDRQAAGTPFPAEVPDYPSMAKLGVLGLKVGIITESLDQPMHDDRVSKLLVRAAEALRSLGAAEVSMVSIPMHKIAPELWAVPGRMGGTSSFLARSSGRRGLALNDLTDKMLPLTQDKVDGMFPSGINMLVNGLWAFEHLSPSLRDAYLTALSKYDVLITPTLPFLAPKLPPEGASIAENMSRNLGLSTNTSAFNLTGLPALTLPVGRLESLEGDGALLPVGMQIIGKNFAEPTLFRVAYAWEQAHNWVNFG</sequence>
<gene>
    <name evidence="3" type="ORF">EHS25_007303</name>
</gene>
<evidence type="ECO:0000313" key="3">
    <source>
        <dbReference type="EMBL" id="RSH80101.1"/>
    </source>
</evidence>
<dbReference type="InterPro" id="IPR023631">
    <property type="entry name" value="Amidase_dom"/>
</dbReference>